<dbReference type="Proteomes" id="UP000287609">
    <property type="component" value="Unassembled WGS sequence"/>
</dbReference>
<dbReference type="Gene3D" id="3.40.30.10">
    <property type="entry name" value="Glutaredoxin"/>
    <property type="match status" value="1"/>
</dbReference>
<name>A0A430FNW7_9BIFI</name>
<feature type="domain" description="Thioredoxin-like fold" evidence="3">
    <location>
        <begin position="116"/>
        <end position="292"/>
    </location>
</feature>
<protein>
    <submittedName>
        <fullName evidence="4">DSBA oxidoreductase</fullName>
    </submittedName>
</protein>
<evidence type="ECO:0000256" key="2">
    <source>
        <dbReference type="SAM" id="Phobius"/>
    </source>
</evidence>
<evidence type="ECO:0000313" key="5">
    <source>
        <dbReference type="Proteomes" id="UP000287609"/>
    </source>
</evidence>
<evidence type="ECO:0000256" key="1">
    <source>
        <dbReference type="SAM" id="MobiDB-lite"/>
    </source>
</evidence>
<keyword evidence="2" id="KW-1133">Transmembrane helix</keyword>
<comment type="caution">
    <text evidence="4">The sequence shown here is derived from an EMBL/GenBank/DDBJ whole genome shotgun (WGS) entry which is preliminary data.</text>
</comment>
<feature type="region of interest" description="Disordered" evidence="1">
    <location>
        <begin position="66"/>
        <end position="96"/>
    </location>
</feature>
<keyword evidence="2" id="KW-0812">Transmembrane</keyword>
<gene>
    <name evidence="4" type="ORF">D2E26_1318</name>
</gene>
<dbReference type="InterPro" id="IPR012336">
    <property type="entry name" value="Thioredoxin-like_fold"/>
</dbReference>
<organism evidence="4 5">
    <name type="scientific">Bifidobacterium dolichotidis</name>
    <dbReference type="NCBI Taxonomy" id="2306976"/>
    <lineage>
        <taxon>Bacteria</taxon>
        <taxon>Bacillati</taxon>
        <taxon>Actinomycetota</taxon>
        <taxon>Actinomycetes</taxon>
        <taxon>Bifidobacteriales</taxon>
        <taxon>Bifidobacteriaceae</taxon>
        <taxon>Bifidobacterium</taxon>
    </lineage>
</organism>
<reference evidence="4 5" key="1">
    <citation type="submission" date="2018-09" db="EMBL/GenBank/DDBJ databases">
        <title>Characterization of the phylogenetic diversity of five novel species belonging to the genus Bifidobacterium.</title>
        <authorList>
            <person name="Lugli G.A."/>
            <person name="Duranti S."/>
            <person name="Milani C."/>
        </authorList>
    </citation>
    <scope>NUCLEOTIDE SEQUENCE [LARGE SCALE GENOMIC DNA]</scope>
    <source>
        <strain evidence="4 5">2036B</strain>
    </source>
</reference>
<dbReference type="AlphaFoldDB" id="A0A430FNW7"/>
<proteinExistence type="predicted"/>
<accession>A0A430FNW7</accession>
<dbReference type="RefSeq" id="WP_125963964.1">
    <property type="nucleotide sequence ID" value="NZ_QXGM01000003.1"/>
</dbReference>
<feature type="region of interest" description="Disordered" evidence="1">
    <location>
        <begin position="309"/>
        <end position="339"/>
    </location>
</feature>
<dbReference type="Pfam" id="PF13462">
    <property type="entry name" value="Thioredoxin_4"/>
    <property type="match status" value="1"/>
</dbReference>
<feature type="region of interest" description="Disordered" evidence="1">
    <location>
        <begin position="1"/>
        <end position="31"/>
    </location>
</feature>
<dbReference type="EMBL" id="QXGM01000003">
    <property type="protein sequence ID" value="RSX54518.1"/>
    <property type="molecule type" value="Genomic_DNA"/>
</dbReference>
<feature type="transmembrane region" description="Helical" evidence="2">
    <location>
        <begin position="41"/>
        <end position="62"/>
    </location>
</feature>
<evidence type="ECO:0000259" key="3">
    <source>
        <dbReference type="Pfam" id="PF13462"/>
    </source>
</evidence>
<dbReference type="OrthoDB" id="117402at2"/>
<feature type="compositionally biased region" description="Basic and acidic residues" evidence="1">
    <location>
        <begin position="8"/>
        <end position="25"/>
    </location>
</feature>
<keyword evidence="2" id="KW-0472">Membrane</keyword>
<sequence>MAKNGNNTERKAMRAQRRAEERAEQQARAAQAAKERKQQTIIGTIVIVLVLALLVVAGVAVYQHTRPSATSSQSASNKQAAYEQLQNASPKPKHADELGGILISKDGYNKKVADAPTIGIYMDFMCPGCGNLNRNLEGDLAKMVEAGQINLDLHFMSFMDRFSTDEYSSRAANMALYLSDHTDDPQQLLSVVRALYSKDFQPEEGPGYKSVSNEQLVKQVESAGIDPALAEASVQRNYDSYLSAINTYTPMREELWNVSGSLKGSMTTPTVTINGHFWDMNSATATTPSMVDAFVQAIGLPKDEIGVAGDMPSIGAQGKPVTASSQNSDASPSASESSK</sequence>
<evidence type="ECO:0000313" key="4">
    <source>
        <dbReference type="EMBL" id="RSX54518.1"/>
    </source>
</evidence>
<dbReference type="InterPro" id="IPR036249">
    <property type="entry name" value="Thioredoxin-like_sf"/>
</dbReference>
<feature type="compositionally biased region" description="Low complexity" evidence="1">
    <location>
        <begin position="323"/>
        <end position="339"/>
    </location>
</feature>
<feature type="compositionally biased region" description="Polar residues" evidence="1">
    <location>
        <begin position="66"/>
        <end position="89"/>
    </location>
</feature>
<keyword evidence="5" id="KW-1185">Reference proteome</keyword>
<dbReference type="SUPFAM" id="SSF52833">
    <property type="entry name" value="Thioredoxin-like"/>
    <property type="match status" value="1"/>
</dbReference>